<reference evidence="2 3" key="1">
    <citation type="submission" date="2024-06" db="EMBL/GenBank/DDBJ databases">
        <title>Genomic Encyclopedia of Type Strains, Phase IV (KMG-IV): sequencing the most valuable type-strain genomes for metagenomic binning, comparative biology and taxonomic classification.</title>
        <authorList>
            <person name="Goeker M."/>
        </authorList>
    </citation>
    <scope>NUCLEOTIDE SEQUENCE [LARGE SCALE GENOMIC DNA]</scope>
    <source>
        <strain evidence="2 3">DSM 29288</strain>
    </source>
</reference>
<gene>
    <name evidence="2" type="ORF">ABID08_005696</name>
</gene>
<dbReference type="EMBL" id="JBEPMY010000027">
    <property type="protein sequence ID" value="MET3758314.1"/>
    <property type="molecule type" value="Genomic_DNA"/>
</dbReference>
<proteinExistence type="predicted"/>
<sequence>METTSERIQRHAKELWARSAGAGRRPPIYVSQTSRSTTKGEANPNPESGANDPRTQRICSMLYEPAKLLKGNGVAIVRTVGHALPVHRSDRDGCRIHSKTDHEHTGMPALLTYR</sequence>
<organism evidence="2 3">
    <name type="scientific">Rhizobium binae</name>
    <dbReference type="NCBI Taxonomy" id="1138190"/>
    <lineage>
        <taxon>Bacteria</taxon>
        <taxon>Pseudomonadati</taxon>
        <taxon>Pseudomonadota</taxon>
        <taxon>Alphaproteobacteria</taxon>
        <taxon>Hyphomicrobiales</taxon>
        <taxon>Rhizobiaceae</taxon>
        <taxon>Rhizobium/Agrobacterium group</taxon>
        <taxon>Rhizobium</taxon>
    </lineage>
</organism>
<comment type="caution">
    <text evidence="2">The sequence shown here is derived from an EMBL/GenBank/DDBJ whole genome shotgun (WGS) entry which is preliminary data.</text>
</comment>
<feature type="compositionally biased region" description="Polar residues" evidence="1">
    <location>
        <begin position="30"/>
        <end position="48"/>
    </location>
</feature>
<dbReference type="Proteomes" id="UP001549077">
    <property type="component" value="Unassembled WGS sequence"/>
</dbReference>
<evidence type="ECO:0000313" key="2">
    <source>
        <dbReference type="EMBL" id="MET3758314.1"/>
    </source>
</evidence>
<keyword evidence="3" id="KW-1185">Reference proteome</keyword>
<evidence type="ECO:0000313" key="3">
    <source>
        <dbReference type="Proteomes" id="UP001549077"/>
    </source>
</evidence>
<feature type="region of interest" description="Disordered" evidence="1">
    <location>
        <begin position="88"/>
        <end position="114"/>
    </location>
</feature>
<name>A0ABV2MQ86_9HYPH</name>
<feature type="compositionally biased region" description="Basic and acidic residues" evidence="1">
    <location>
        <begin position="1"/>
        <end position="16"/>
    </location>
</feature>
<protein>
    <submittedName>
        <fullName evidence="2">Uncharacterized protein</fullName>
    </submittedName>
</protein>
<feature type="region of interest" description="Disordered" evidence="1">
    <location>
        <begin position="1"/>
        <end position="54"/>
    </location>
</feature>
<feature type="compositionally biased region" description="Basic and acidic residues" evidence="1">
    <location>
        <begin position="88"/>
        <end position="105"/>
    </location>
</feature>
<accession>A0ABV2MQ86</accession>
<evidence type="ECO:0000256" key="1">
    <source>
        <dbReference type="SAM" id="MobiDB-lite"/>
    </source>
</evidence>